<feature type="transmembrane region" description="Helical" evidence="9">
    <location>
        <begin position="76"/>
        <end position="96"/>
    </location>
</feature>
<proteinExistence type="predicted"/>
<dbReference type="EMBL" id="NRSJ01000002">
    <property type="protein sequence ID" value="MBK1703250.1"/>
    <property type="molecule type" value="Genomic_DNA"/>
</dbReference>
<dbReference type="RefSeq" id="WP_200344057.1">
    <property type="nucleotide sequence ID" value="NZ_NRSJ01000002.1"/>
</dbReference>
<evidence type="ECO:0000313" key="12">
    <source>
        <dbReference type="Proteomes" id="UP001296776"/>
    </source>
</evidence>
<keyword evidence="6 9" id="KW-1133">Transmembrane helix</keyword>
<keyword evidence="4" id="KW-0808">Transferase</keyword>
<evidence type="ECO:0000256" key="6">
    <source>
        <dbReference type="ARBA" id="ARBA00022989"/>
    </source>
</evidence>
<gene>
    <name evidence="11" type="ORF">CKO40_01460</name>
</gene>
<feature type="transmembrane region" description="Helical" evidence="9">
    <location>
        <begin position="196"/>
        <end position="214"/>
    </location>
</feature>
<feature type="transmembrane region" description="Helical" evidence="9">
    <location>
        <begin position="279"/>
        <end position="298"/>
    </location>
</feature>
<evidence type="ECO:0000313" key="11">
    <source>
        <dbReference type="EMBL" id="MBK1703250.1"/>
    </source>
</evidence>
<dbReference type="GO" id="GO:0016763">
    <property type="term" value="F:pentosyltransferase activity"/>
    <property type="evidence" value="ECO:0007669"/>
    <property type="project" value="TreeGrafter"/>
</dbReference>
<evidence type="ECO:0000256" key="8">
    <source>
        <dbReference type="SAM" id="MobiDB-lite"/>
    </source>
</evidence>
<name>A0AAJ0X8R6_9GAMM</name>
<evidence type="ECO:0000256" key="9">
    <source>
        <dbReference type="SAM" id="Phobius"/>
    </source>
</evidence>
<sequence length="575" mass="62288">MATVQKQSSPSGLGWVIGLIVAVTAWRLLIADLLPLTRDEAYYYDWASRLAWGYFDHPPGVALLGLGAQFDPGSVFSARIGALLLGAASLIAVWRLYLAAGLRAGQGLVLALLLAATVFPSLVAGVITTPDTVLALCWPLALHEALRALKGQRRRWLSAGLVTGLGLLGKYTMVVIGPVFLWALLRTDPKALRTRWPYLGGLLALLVLAPHLLWNAHNDWLTLRFQFGHGFSTDTGPLALAATELPAASGPQAYRAEPPAAMDLGERLGSLAGFLGEQLAFWGLVLVPLGIALWRMAWRANRPGARTDPPTSTDHRGESRRSGQPITLPQPGLAPLDPTAVPLLSAAALFPLALFGTIALGSEVEANWAAMYVVGAVPFVALLLRPSARWVWSAAGLNLALVSLYALHAATAFPPLPDVAQRMVRESRGYASLADYAADLSAPVIADRYQFAAMLNFHQPQLHVTQWPNIRRPSEYSRGRIQPLPDLETLQRNGFWLIARKFSPPMIPGFEPQETRTAYGCKDGQFSMLEGATGWWASDCDDPANVWRLYYYAPRAKSSATASIHDTHQVAAPGQ</sequence>
<dbReference type="Proteomes" id="UP001296776">
    <property type="component" value="Unassembled WGS sequence"/>
</dbReference>
<feature type="transmembrane region" description="Helical" evidence="9">
    <location>
        <begin position="366"/>
        <end position="384"/>
    </location>
</feature>
<feature type="transmembrane region" description="Helical" evidence="9">
    <location>
        <begin position="12"/>
        <end position="30"/>
    </location>
</feature>
<evidence type="ECO:0000259" key="10">
    <source>
        <dbReference type="Pfam" id="PF13231"/>
    </source>
</evidence>
<accession>A0AAJ0X8R6</accession>
<keyword evidence="12" id="KW-1185">Reference proteome</keyword>
<feature type="transmembrane region" description="Helical" evidence="9">
    <location>
        <begin position="161"/>
        <end position="184"/>
    </location>
</feature>
<comment type="caution">
    <text evidence="11">The sequence shown here is derived from an EMBL/GenBank/DDBJ whole genome shotgun (WGS) entry which is preliminary data.</text>
</comment>
<feature type="transmembrane region" description="Helical" evidence="9">
    <location>
        <begin position="108"/>
        <end position="141"/>
    </location>
</feature>
<dbReference type="InterPro" id="IPR050297">
    <property type="entry name" value="LipidA_mod_glycosyltrf_83"/>
</dbReference>
<dbReference type="AlphaFoldDB" id="A0AAJ0X8R6"/>
<dbReference type="GO" id="GO:0005886">
    <property type="term" value="C:plasma membrane"/>
    <property type="evidence" value="ECO:0007669"/>
    <property type="project" value="UniProtKB-SubCell"/>
</dbReference>
<feature type="transmembrane region" description="Helical" evidence="9">
    <location>
        <begin position="391"/>
        <end position="413"/>
    </location>
</feature>
<keyword evidence="7 9" id="KW-0472">Membrane</keyword>
<feature type="region of interest" description="Disordered" evidence="8">
    <location>
        <begin position="304"/>
        <end position="331"/>
    </location>
</feature>
<feature type="transmembrane region" description="Helical" evidence="9">
    <location>
        <begin position="340"/>
        <end position="360"/>
    </location>
</feature>
<dbReference type="InterPro" id="IPR038731">
    <property type="entry name" value="RgtA/B/C-like"/>
</dbReference>
<dbReference type="GO" id="GO:0009103">
    <property type="term" value="P:lipopolysaccharide biosynthetic process"/>
    <property type="evidence" value="ECO:0007669"/>
    <property type="project" value="UniProtKB-ARBA"/>
</dbReference>
<keyword evidence="3" id="KW-0328">Glycosyltransferase</keyword>
<evidence type="ECO:0000256" key="5">
    <source>
        <dbReference type="ARBA" id="ARBA00022692"/>
    </source>
</evidence>
<reference evidence="11" key="1">
    <citation type="submission" date="2017-08" db="EMBL/GenBank/DDBJ databases">
        <authorList>
            <person name="Imhoff J.F."/>
            <person name="Rahn T."/>
            <person name="Kuenzel S."/>
            <person name="Neulinger S.C."/>
        </authorList>
    </citation>
    <scope>NUCLEOTIDE SEQUENCE</scope>
    <source>
        <strain evidence="11">DSM 11080</strain>
    </source>
</reference>
<evidence type="ECO:0000256" key="3">
    <source>
        <dbReference type="ARBA" id="ARBA00022676"/>
    </source>
</evidence>
<evidence type="ECO:0000256" key="7">
    <source>
        <dbReference type="ARBA" id="ARBA00023136"/>
    </source>
</evidence>
<keyword evidence="5 9" id="KW-0812">Transmembrane</keyword>
<keyword evidence="2" id="KW-1003">Cell membrane</keyword>
<organism evidence="11 12">
    <name type="scientific">Halochromatium glycolicum</name>
    <dbReference type="NCBI Taxonomy" id="85075"/>
    <lineage>
        <taxon>Bacteria</taxon>
        <taxon>Pseudomonadati</taxon>
        <taxon>Pseudomonadota</taxon>
        <taxon>Gammaproteobacteria</taxon>
        <taxon>Chromatiales</taxon>
        <taxon>Chromatiaceae</taxon>
        <taxon>Halochromatium</taxon>
    </lineage>
</organism>
<dbReference type="PANTHER" id="PTHR33908">
    <property type="entry name" value="MANNOSYLTRANSFERASE YKCB-RELATED"/>
    <property type="match status" value="1"/>
</dbReference>
<evidence type="ECO:0000256" key="4">
    <source>
        <dbReference type="ARBA" id="ARBA00022679"/>
    </source>
</evidence>
<evidence type="ECO:0000256" key="1">
    <source>
        <dbReference type="ARBA" id="ARBA00004651"/>
    </source>
</evidence>
<dbReference type="Pfam" id="PF13231">
    <property type="entry name" value="PMT_2"/>
    <property type="match status" value="1"/>
</dbReference>
<comment type="subcellular location">
    <subcellularLocation>
        <location evidence="1">Cell membrane</location>
        <topology evidence="1">Multi-pass membrane protein</topology>
    </subcellularLocation>
</comment>
<evidence type="ECO:0000256" key="2">
    <source>
        <dbReference type="ARBA" id="ARBA00022475"/>
    </source>
</evidence>
<protein>
    <recommendedName>
        <fullName evidence="10">Glycosyltransferase RgtA/B/C/D-like domain-containing protein</fullName>
    </recommendedName>
</protein>
<dbReference type="PANTHER" id="PTHR33908:SF11">
    <property type="entry name" value="MEMBRANE PROTEIN"/>
    <property type="match status" value="1"/>
</dbReference>
<feature type="domain" description="Glycosyltransferase RgtA/B/C/D-like" evidence="10">
    <location>
        <begin position="56"/>
        <end position="214"/>
    </location>
</feature>
<reference evidence="11" key="2">
    <citation type="journal article" date="2020" name="Microorganisms">
        <title>Osmotic Adaptation and Compatible Solute Biosynthesis of Phototrophic Bacteria as Revealed from Genome Analyses.</title>
        <authorList>
            <person name="Imhoff J.F."/>
            <person name="Rahn T."/>
            <person name="Kunzel S."/>
            <person name="Keller A."/>
            <person name="Neulinger S.C."/>
        </authorList>
    </citation>
    <scope>NUCLEOTIDE SEQUENCE</scope>
    <source>
        <strain evidence="11">DSM 11080</strain>
    </source>
</reference>